<feature type="chain" id="PRO_5046803033" description="Lipoprotein" evidence="1">
    <location>
        <begin position="18"/>
        <end position="116"/>
    </location>
</feature>
<keyword evidence="3" id="KW-1185">Reference proteome</keyword>
<organism evidence="2 3">
    <name type="scientific">Pendulispora albinea</name>
    <dbReference type="NCBI Taxonomy" id="2741071"/>
    <lineage>
        <taxon>Bacteria</taxon>
        <taxon>Pseudomonadati</taxon>
        <taxon>Myxococcota</taxon>
        <taxon>Myxococcia</taxon>
        <taxon>Myxococcales</taxon>
        <taxon>Sorangiineae</taxon>
        <taxon>Pendulisporaceae</taxon>
        <taxon>Pendulispora</taxon>
    </lineage>
</organism>
<protein>
    <recommendedName>
        <fullName evidence="4">Lipoprotein</fullName>
    </recommendedName>
</protein>
<dbReference type="RefSeq" id="WP_394823452.1">
    <property type="nucleotide sequence ID" value="NZ_CP089984.1"/>
</dbReference>
<feature type="signal peptide" evidence="1">
    <location>
        <begin position="1"/>
        <end position="17"/>
    </location>
</feature>
<evidence type="ECO:0008006" key="4">
    <source>
        <dbReference type="Google" id="ProtNLM"/>
    </source>
</evidence>
<accession>A0ABZ2LSD8</accession>
<name>A0ABZ2LSD8_9BACT</name>
<sequence>MLFARLTRFAFATSLMAATALGIAACRVSQPQGRAEGACVDQCKTKAQSRCNEEACIRGCRFILDRLMEHEGSGIISCVAKGPHKECDDRAWATCAASVGIHADGGPPAPASAEEE</sequence>
<evidence type="ECO:0000313" key="2">
    <source>
        <dbReference type="EMBL" id="WXB13836.1"/>
    </source>
</evidence>
<keyword evidence="1" id="KW-0732">Signal</keyword>
<dbReference type="EMBL" id="CP089984">
    <property type="protein sequence ID" value="WXB13836.1"/>
    <property type="molecule type" value="Genomic_DNA"/>
</dbReference>
<evidence type="ECO:0000313" key="3">
    <source>
        <dbReference type="Proteomes" id="UP001370348"/>
    </source>
</evidence>
<dbReference type="Proteomes" id="UP001370348">
    <property type="component" value="Chromosome"/>
</dbReference>
<evidence type="ECO:0000256" key="1">
    <source>
        <dbReference type="SAM" id="SignalP"/>
    </source>
</evidence>
<reference evidence="2 3" key="1">
    <citation type="submission" date="2021-12" db="EMBL/GenBank/DDBJ databases">
        <title>Discovery of the Pendulisporaceae a myxobacterial family with distinct sporulation behavior and unique specialized metabolism.</title>
        <authorList>
            <person name="Garcia R."/>
            <person name="Popoff A."/>
            <person name="Bader C.D."/>
            <person name="Loehr J."/>
            <person name="Walesch S."/>
            <person name="Walt C."/>
            <person name="Boldt J."/>
            <person name="Bunk B."/>
            <person name="Haeckl F.J.F.P.J."/>
            <person name="Gunesch A.P."/>
            <person name="Birkelbach J."/>
            <person name="Nuebel U."/>
            <person name="Pietschmann T."/>
            <person name="Bach T."/>
            <person name="Mueller R."/>
        </authorList>
    </citation>
    <scope>NUCLEOTIDE SEQUENCE [LARGE SCALE GENOMIC DNA]</scope>
    <source>
        <strain evidence="2 3">MSr11954</strain>
    </source>
</reference>
<gene>
    <name evidence="2" type="ORF">LZC94_39130</name>
</gene>
<dbReference type="PROSITE" id="PS51257">
    <property type="entry name" value="PROKAR_LIPOPROTEIN"/>
    <property type="match status" value="1"/>
</dbReference>
<proteinExistence type="predicted"/>